<reference evidence="2" key="1">
    <citation type="journal article" date="2023" name="Insect Mol. Biol.">
        <title>Genome sequencing provides insights into the evolution of gene families encoding plant cell wall-degrading enzymes in longhorned beetles.</title>
        <authorList>
            <person name="Shin N.R."/>
            <person name="Okamura Y."/>
            <person name="Kirsch R."/>
            <person name="Pauchet Y."/>
        </authorList>
    </citation>
    <scope>NUCLEOTIDE SEQUENCE</scope>
    <source>
        <strain evidence="2">AMC_N1</strain>
    </source>
</reference>
<accession>A0AAV8YHW2</accession>
<name>A0AAV8YHW2_9CUCU</name>
<organism evidence="2 3">
    <name type="scientific">Aromia moschata</name>
    <dbReference type="NCBI Taxonomy" id="1265417"/>
    <lineage>
        <taxon>Eukaryota</taxon>
        <taxon>Metazoa</taxon>
        <taxon>Ecdysozoa</taxon>
        <taxon>Arthropoda</taxon>
        <taxon>Hexapoda</taxon>
        <taxon>Insecta</taxon>
        <taxon>Pterygota</taxon>
        <taxon>Neoptera</taxon>
        <taxon>Endopterygota</taxon>
        <taxon>Coleoptera</taxon>
        <taxon>Polyphaga</taxon>
        <taxon>Cucujiformia</taxon>
        <taxon>Chrysomeloidea</taxon>
        <taxon>Cerambycidae</taxon>
        <taxon>Cerambycinae</taxon>
        <taxon>Callichromatini</taxon>
        <taxon>Aromia</taxon>
    </lineage>
</organism>
<protein>
    <recommendedName>
        <fullName evidence="4">DUF4817 domain-containing protein</fullName>
    </recommendedName>
</protein>
<dbReference type="AlphaFoldDB" id="A0AAV8YHW2"/>
<evidence type="ECO:0000313" key="3">
    <source>
        <dbReference type="Proteomes" id="UP001162162"/>
    </source>
</evidence>
<keyword evidence="3" id="KW-1185">Reference proteome</keyword>
<feature type="region of interest" description="Disordered" evidence="1">
    <location>
        <begin position="1"/>
        <end position="32"/>
    </location>
</feature>
<evidence type="ECO:0000256" key="1">
    <source>
        <dbReference type="SAM" id="MobiDB-lite"/>
    </source>
</evidence>
<evidence type="ECO:0000313" key="2">
    <source>
        <dbReference type="EMBL" id="KAJ8951261.1"/>
    </source>
</evidence>
<proteinExistence type="predicted"/>
<evidence type="ECO:0008006" key="4">
    <source>
        <dbReference type="Google" id="ProtNLM"/>
    </source>
</evidence>
<dbReference type="EMBL" id="JAPWTK010000087">
    <property type="protein sequence ID" value="KAJ8951261.1"/>
    <property type="molecule type" value="Genomic_DNA"/>
</dbReference>
<comment type="caution">
    <text evidence="2">The sequence shown here is derived from an EMBL/GenBank/DDBJ whole genome shotgun (WGS) entry which is preliminary data.</text>
</comment>
<sequence length="227" mass="25864">MPGAKESDAADPENNVRNPEPGDTSWKPGVSGNDSRINGNWIYSTRTAYDEFREVFPDEIIHVDHFSRSVKCFLHLYRQTGSVNRKQGSGRSKVWTEENTELVRQVITDNPRPSINHLSQQMIGYGERTRTQAEVVRLIQEKYPELPPICQGTISKIEKQFRERGHVRQLKNNPPNKLSDDQKLDSQNDIKSAVMMAYGYGTLAIIFFIMHDEVISDARISSEVNNG</sequence>
<gene>
    <name evidence="2" type="ORF">NQ318_008164</name>
</gene>
<dbReference type="Proteomes" id="UP001162162">
    <property type="component" value="Unassembled WGS sequence"/>
</dbReference>